<keyword evidence="4" id="KW-1185">Reference proteome</keyword>
<evidence type="ECO:0000256" key="1">
    <source>
        <dbReference type="SAM" id="Coils"/>
    </source>
</evidence>
<feature type="compositionally biased region" description="Acidic residues" evidence="2">
    <location>
        <begin position="344"/>
        <end position="377"/>
    </location>
</feature>
<feature type="region of interest" description="Disordered" evidence="2">
    <location>
        <begin position="344"/>
        <end position="384"/>
    </location>
</feature>
<feature type="coiled-coil region" evidence="1">
    <location>
        <begin position="395"/>
        <end position="457"/>
    </location>
</feature>
<feature type="compositionally biased region" description="Polar residues" evidence="2">
    <location>
        <begin position="83"/>
        <end position="93"/>
    </location>
</feature>
<feature type="compositionally biased region" description="Low complexity" evidence="2">
    <location>
        <begin position="123"/>
        <end position="159"/>
    </location>
</feature>
<accession>A0A2C5XIS8</accession>
<evidence type="ECO:0000313" key="3">
    <source>
        <dbReference type="EMBL" id="PHH55682.1"/>
    </source>
</evidence>
<feature type="region of interest" description="Disordered" evidence="2">
    <location>
        <begin position="82"/>
        <end position="162"/>
    </location>
</feature>
<dbReference type="EMBL" id="APWK03000008">
    <property type="protein sequence ID" value="PHH55682.1"/>
    <property type="molecule type" value="Genomic_DNA"/>
</dbReference>
<gene>
    <name evidence="3" type="ORF">CFIMG_000328RA</name>
</gene>
<feature type="compositionally biased region" description="Low complexity" evidence="2">
    <location>
        <begin position="521"/>
        <end position="534"/>
    </location>
</feature>
<reference evidence="3 4" key="1">
    <citation type="journal article" date="2013" name="Fungal Biol.">
        <title>Analysis of microsatellite markers in the genome of the plant pathogen Ceratocystis fimbriata.</title>
        <authorList>
            <person name="Simpson M.C."/>
            <person name="Wilken P.M."/>
            <person name="Coetzee M.P."/>
            <person name="Wingfield M.J."/>
            <person name="Wingfield B.D."/>
        </authorList>
    </citation>
    <scope>NUCLEOTIDE SEQUENCE [LARGE SCALE GENOMIC DNA]</scope>
    <source>
        <strain evidence="3 4">CBS 114723</strain>
    </source>
</reference>
<feature type="region of interest" description="Disordered" evidence="2">
    <location>
        <begin position="1"/>
        <end position="33"/>
    </location>
</feature>
<feature type="compositionally biased region" description="Polar residues" evidence="2">
    <location>
        <begin position="535"/>
        <end position="549"/>
    </location>
</feature>
<protein>
    <submittedName>
        <fullName evidence="3">Uncharacterized protein</fullName>
    </submittedName>
</protein>
<comment type="caution">
    <text evidence="3">The sequence shown here is derived from an EMBL/GenBank/DDBJ whole genome shotgun (WGS) entry which is preliminary data.</text>
</comment>
<dbReference type="STRING" id="1035309.A0A2C5XIS8"/>
<evidence type="ECO:0000256" key="2">
    <source>
        <dbReference type="SAM" id="MobiDB-lite"/>
    </source>
</evidence>
<feature type="compositionally biased region" description="Low complexity" evidence="2">
    <location>
        <begin position="1"/>
        <end position="19"/>
    </location>
</feature>
<feature type="region of interest" description="Disordered" evidence="2">
    <location>
        <begin position="513"/>
        <end position="549"/>
    </location>
</feature>
<name>A0A2C5XIS8_9PEZI</name>
<reference evidence="3 4" key="2">
    <citation type="journal article" date="2013" name="IMA Fungus">
        <title>IMA Genome-F 1: Ceratocystis fimbriata: Draft nuclear genome sequence for the plant pathogen, Ceratocystis fimbriata.</title>
        <authorList>
            <person name="Wilken P.M."/>
            <person name="Steenkamp E.T."/>
            <person name="Wingfield M.J."/>
            <person name="de Beer Z.W."/>
            <person name="Wingfield B.D."/>
        </authorList>
    </citation>
    <scope>NUCLEOTIDE SEQUENCE [LARGE SCALE GENOMIC DNA]</scope>
    <source>
        <strain evidence="3 4">CBS 114723</strain>
    </source>
</reference>
<sequence length="549" mass="60587">MWSVAASTNTTSNSNPSTAIDPLSSIFTPPRNRSRAYSSLTASSTITAAITAPGHLRGGSQSFSPSPLRRSTKMLATGLQPETPAQYQHQPTSEAKDGHYGPENTGNNIQEHENGGLQQYYGSAESVSMHSASSSPPAESIALNSRSGSSSSASGLAHDASPDWELGLDKNTEYYNNNLSLAEHLRLANERNRHRRNESESSLFRTPIRRALGTSHAYDAAAKAALAKRLDDLTACIRASGDLSPLAVASLHTKLDDLEVTLYDPASSRACFNDALDSTYDPNGTPTASSPIRARPGFARPRFARPMSLDFDASPLRQSLFGSRFSDTPTPQSMLHKHNDVIEEADSGESEYDEEHIDEDEDNDEDDDEDDEDEENTEQAQPLLQITRVSHGMSKEDARLVIAETEKLNENLEGLINNLRARQEETDHIQTILVERAERAAQRILFLQGRVTHLENELHENDSELAYLRICLKGIEVQVPRDNIDPELYQSIQYFKDDWAQLKKKRIAQKAADMQAYEQTPRPSSLAPPSLSPSTQKHSFSSGQLHTAY</sequence>
<dbReference type="Proteomes" id="UP000222788">
    <property type="component" value="Unassembled WGS sequence"/>
</dbReference>
<keyword evidence="1" id="KW-0175">Coiled coil</keyword>
<dbReference type="AlphaFoldDB" id="A0A2C5XIS8"/>
<proteinExistence type="predicted"/>
<organism evidence="3 4">
    <name type="scientific">Ceratocystis fimbriata CBS 114723</name>
    <dbReference type="NCBI Taxonomy" id="1035309"/>
    <lineage>
        <taxon>Eukaryota</taxon>
        <taxon>Fungi</taxon>
        <taxon>Dikarya</taxon>
        <taxon>Ascomycota</taxon>
        <taxon>Pezizomycotina</taxon>
        <taxon>Sordariomycetes</taxon>
        <taxon>Hypocreomycetidae</taxon>
        <taxon>Microascales</taxon>
        <taxon>Ceratocystidaceae</taxon>
        <taxon>Ceratocystis</taxon>
    </lineage>
</organism>
<dbReference type="OrthoDB" id="4448936at2759"/>
<evidence type="ECO:0000313" key="4">
    <source>
        <dbReference type="Proteomes" id="UP000222788"/>
    </source>
</evidence>